<dbReference type="PANTHER" id="PTHR31900">
    <property type="entry name" value="F-BOX/RNI SUPERFAMILY PROTEIN-RELATED"/>
    <property type="match status" value="1"/>
</dbReference>
<dbReference type="SUPFAM" id="SSF52047">
    <property type="entry name" value="RNI-like"/>
    <property type="match status" value="1"/>
</dbReference>
<name>A0AAD4S286_9MAGN</name>
<protein>
    <recommendedName>
        <fullName evidence="1">F-box/LRR-repeat protein 15/At3g58940/PEG3-like LRR domain-containing protein</fullName>
    </recommendedName>
</protein>
<gene>
    <name evidence="2" type="ORF">MKW98_025258</name>
</gene>
<proteinExistence type="predicted"/>
<dbReference type="Pfam" id="PF24758">
    <property type="entry name" value="LRR_At5g56370"/>
    <property type="match status" value="1"/>
</dbReference>
<accession>A0AAD4S286</accession>
<dbReference type="PANTHER" id="PTHR31900:SF30">
    <property type="entry name" value="SUPERFAMILY PROTEIN, PUTATIVE-RELATED"/>
    <property type="match status" value="1"/>
</dbReference>
<evidence type="ECO:0000259" key="1">
    <source>
        <dbReference type="Pfam" id="PF24758"/>
    </source>
</evidence>
<organism evidence="2 3">
    <name type="scientific">Papaver atlanticum</name>
    <dbReference type="NCBI Taxonomy" id="357466"/>
    <lineage>
        <taxon>Eukaryota</taxon>
        <taxon>Viridiplantae</taxon>
        <taxon>Streptophyta</taxon>
        <taxon>Embryophyta</taxon>
        <taxon>Tracheophyta</taxon>
        <taxon>Spermatophyta</taxon>
        <taxon>Magnoliopsida</taxon>
        <taxon>Ranunculales</taxon>
        <taxon>Papaveraceae</taxon>
        <taxon>Papaveroideae</taxon>
        <taxon>Papaver</taxon>
    </lineage>
</organism>
<dbReference type="Gene3D" id="3.80.10.10">
    <property type="entry name" value="Ribonuclease Inhibitor"/>
    <property type="match status" value="1"/>
</dbReference>
<dbReference type="InterPro" id="IPR032675">
    <property type="entry name" value="LRR_dom_sf"/>
</dbReference>
<comment type="caution">
    <text evidence="2">The sequence shown here is derived from an EMBL/GenBank/DDBJ whole genome shotgun (WGS) entry which is preliminary data.</text>
</comment>
<dbReference type="InterPro" id="IPR050232">
    <property type="entry name" value="FBL13/AtMIF1-like"/>
</dbReference>
<evidence type="ECO:0000313" key="3">
    <source>
        <dbReference type="Proteomes" id="UP001202328"/>
    </source>
</evidence>
<reference evidence="2" key="1">
    <citation type="submission" date="2022-04" db="EMBL/GenBank/DDBJ databases">
        <title>A functionally conserved STORR gene fusion in Papaver species that diverged 16.8 million years ago.</title>
        <authorList>
            <person name="Catania T."/>
        </authorList>
    </citation>
    <scope>NUCLEOTIDE SEQUENCE</scope>
    <source>
        <strain evidence="2">S-188037</strain>
    </source>
</reference>
<dbReference type="EMBL" id="JAJJMB010015535">
    <property type="protein sequence ID" value="KAI3853741.1"/>
    <property type="molecule type" value="Genomic_DNA"/>
</dbReference>
<keyword evidence="3" id="KW-1185">Reference proteome</keyword>
<feature type="domain" description="F-box/LRR-repeat protein 15/At3g58940/PEG3-like LRR" evidence="1">
    <location>
        <begin position="6"/>
        <end position="141"/>
    </location>
</feature>
<dbReference type="InterPro" id="IPR055411">
    <property type="entry name" value="LRR_FXL15/At3g58940/PEG3-like"/>
</dbReference>
<dbReference type="AlphaFoldDB" id="A0AAD4S286"/>
<evidence type="ECO:0000313" key="2">
    <source>
        <dbReference type="EMBL" id="KAI3853741.1"/>
    </source>
</evidence>
<dbReference type="Proteomes" id="UP001202328">
    <property type="component" value="Unassembled WGS sequence"/>
</dbReference>
<sequence length="298" mass="34329">MKNVYRWIVQAVKRNVEEMRLEIRQGHPETLEIPHQLVNCKSLVKLEMQVNFGVRCTDVILPKSMDLPRLKVLWIHGVSIPNEELSKRLFSSCPVLEKLSLHHCDIPNFTVNSLSLKNFVHQRLLGSTDNVIKLTTPNLKVFECTSCVTQLYSLENCSLLSEVTFELGLKERVLGENAEAYCNFLSQEEMVYAKHMTKFLREACMVKNMWLSYGFLEVLSGAPDLLDSQPRCLFNLRYLWLKTQSTRGCLRAIAYLLKISPRVQSILLYSEQSNLVDVGDDWEARLSSQGMLSHLRYV</sequence>